<dbReference type="HOGENOM" id="CLU_1777133_0_0_1"/>
<dbReference type="EMBL" id="KL198045">
    <property type="protein sequence ID" value="KDQ13116.1"/>
    <property type="molecule type" value="Genomic_DNA"/>
</dbReference>
<evidence type="ECO:0000313" key="2">
    <source>
        <dbReference type="EMBL" id="KDQ13116.1"/>
    </source>
</evidence>
<dbReference type="AlphaFoldDB" id="A0A067MNF6"/>
<accession>A0A067MNF6</accession>
<evidence type="ECO:0000256" key="1">
    <source>
        <dbReference type="SAM" id="MobiDB-lite"/>
    </source>
</evidence>
<keyword evidence="3" id="KW-1185">Reference proteome</keyword>
<name>A0A067MNF6_BOTB1</name>
<evidence type="ECO:0000313" key="3">
    <source>
        <dbReference type="Proteomes" id="UP000027195"/>
    </source>
</evidence>
<protein>
    <submittedName>
        <fullName evidence="2">Uncharacterized protein</fullName>
    </submittedName>
</protein>
<dbReference type="Proteomes" id="UP000027195">
    <property type="component" value="Unassembled WGS sequence"/>
</dbReference>
<dbReference type="InParanoid" id="A0A067MNF6"/>
<feature type="region of interest" description="Disordered" evidence="1">
    <location>
        <begin position="55"/>
        <end position="78"/>
    </location>
</feature>
<proteinExistence type="predicted"/>
<sequence>MPKEQPIRLNRAAKCTQEATSALAASMRPVASSLGGGDVLSQGYHNYLFAGESTESLHPPKVSESEHTASQPSRSQLELLAPREKDLLKKVMEHALCAHPMPDKVVHACVKKLLKLGETHAVQQQYLNIFLAHIENPGVVGAQLQE</sequence>
<organism evidence="2 3">
    <name type="scientific">Botryobasidium botryosum (strain FD-172 SS1)</name>
    <dbReference type="NCBI Taxonomy" id="930990"/>
    <lineage>
        <taxon>Eukaryota</taxon>
        <taxon>Fungi</taxon>
        <taxon>Dikarya</taxon>
        <taxon>Basidiomycota</taxon>
        <taxon>Agaricomycotina</taxon>
        <taxon>Agaricomycetes</taxon>
        <taxon>Cantharellales</taxon>
        <taxon>Botryobasidiaceae</taxon>
        <taxon>Botryobasidium</taxon>
    </lineage>
</organism>
<reference evidence="3" key="1">
    <citation type="journal article" date="2014" name="Proc. Natl. Acad. Sci. U.S.A.">
        <title>Extensive sampling of basidiomycete genomes demonstrates inadequacy of the white-rot/brown-rot paradigm for wood decay fungi.</title>
        <authorList>
            <person name="Riley R."/>
            <person name="Salamov A.A."/>
            <person name="Brown D.W."/>
            <person name="Nagy L.G."/>
            <person name="Floudas D."/>
            <person name="Held B.W."/>
            <person name="Levasseur A."/>
            <person name="Lombard V."/>
            <person name="Morin E."/>
            <person name="Otillar R."/>
            <person name="Lindquist E.A."/>
            <person name="Sun H."/>
            <person name="LaButti K.M."/>
            <person name="Schmutz J."/>
            <person name="Jabbour D."/>
            <person name="Luo H."/>
            <person name="Baker S.E."/>
            <person name="Pisabarro A.G."/>
            <person name="Walton J.D."/>
            <person name="Blanchette R.A."/>
            <person name="Henrissat B."/>
            <person name="Martin F."/>
            <person name="Cullen D."/>
            <person name="Hibbett D.S."/>
            <person name="Grigoriev I.V."/>
        </authorList>
    </citation>
    <scope>NUCLEOTIDE SEQUENCE [LARGE SCALE GENOMIC DNA]</scope>
    <source>
        <strain evidence="3">FD-172 SS1</strain>
    </source>
</reference>
<gene>
    <name evidence="2" type="ORF">BOTBODRAFT_45332</name>
</gene>